<dbReference type="AlphaFoldDB" id="A0A8S0WPR7"/>
<evidence type="ECO:0000313" key="1">
    <source>
        <dbReference type="EMBL" id="CAA9891055.1"/>
    </source>
</evidence>
<reference evidence="1 2" key="1">
    <citation type="submission" date="2020-02" db="EMBL/GenBank/DDBJ databases">
        <authorList>
            <person name="Hogendoorn C."/>
        </authorList>
    </citation>
    <scope>NUCLEOTIDE SEQUENCE [LARGE SCALE GENOMIC DNA]</scope>
    <source>
        <strain evidence="1">METHB21</strain>
    </source>
</reference>
<keyword evidence="2" id="KW-1185">Reference proteome</keyword>
<comment type="caution">
    <text evidence="1">The sequence shown here is derived from an EMBL/GenBank/DDBJ whole genome shotgun (WGS) entry which is preliminary data.</text>
</comment>
<evidence type="ECO:0000313" key="2">
    <source>
        <dbReference type="Proteomes" id="UP000494216"/>
    </source>
</evidence>
<name>A0A8S0WPR7_9GAMM</name>
<dbReference type="Proteomes" id="UP000494216">
    <property type="component" value="Unassembled WGS sequence"/>
</dbReference>
<accession>A0A8S0WPR7</accession>
<gene>
    <name evidence="1" type="ORF">METHB2_330008</name>
</gene>
<protein>
    <submittedName>
        <fullName evidence="1">Uncharacterized protein</fullName>
    </submittedName>
</protein>
<organism evidence="1 2">
    <name type="scientific">Candidatus Methylobacter favarea</name>
    <dbReference type="NCBI Taxonomy" id="2707345"/>
    <lineage>
        <taxon>Bacteria</taxon>
        <taxon>Pseudomonadati</taxon>
        <taxon>Pseudomonadota</taxon>
        <taxon>Gammaproteobacteria</taxon>
        <taxon>Methylococcales</taxon>
        <taxon>Methylococcaceae</taxon>
        <taxon>Methylobacter</taxon>
    </lineage>
</organism>
<sequence length="110" mass="11911">MQVHYDKGLAIHIGPEPCAGIGEDVGEASAGEHAGQPLRREIKLNPGADAACWAEGNTVERVIASDLLTRQRLRTWHARKLVVRKPGDLPSTLAVVTLQGRIGKARSRSR</sequence>
<dbReference type="EMBL" id="CADCXN010000062">
    <property type="protein sequence ID" value="CAA9891055.1"/>
    <property type="molecule type" value="Genomic_DNA"/>
</dbReference>
<proteinExistence type="predicted"/>